<dbReference type="Proteomes" id="UP000232196">
    <property type="component" value="Unassembled WGS sequence"/>
</dbReference>
<protein>
    <submittedName>
        <fullName evidence="1">Uncharacterized protein</fullName>
    </submittedName>
</protein>
<keyword evidence="2" id="KW-1185">Reference proteome</keyword>
<reference evidence="1 2" key="1">
    <citation type="submission" date="2017-07" db="EMBL/GenBank/DDBJ databases">
        <title>Leptospira spp. isolated from tropical soils.</title>
        <authorList>
            <person name="Thibeaux R."/>
            <person name="Iraola G."/>
            <person name="Ferres I."/>
            <person name="Bierque E."/>
            <person name="Girault D."/>
            <person name="Soupe-Gilbert M.-E."/>
            <person name="Picardeau M."/>
            <person name="Goarant C."/>
        </authorList>
    </citation>
    <scope>NUCLEOTIDE SEQUENCE [LARGE SCALE GENOMIC DNA]</scope>
    <source>
        <strain evidence="1 2">MCA1-C-A1</strain>
    </source>
</reference>
<evidence type="ECO:0000313" key="2">
    <source>
        <dbReference type="Proteomes" id="UP000232196"/>
    </source>
</evidence>
<dbReference type="AlphaFoldDB" id="A0A2M9XE48"/>
<comment type="caution">
    <text evidence="1">The sequence shown here is derived from an EMBL/GenBank/DDBJ whole genome shotgun (WGS) entry which is preliminary data.</text>
</comment>
<name>A0A2M9XE48_9LEPT</name>
<dbReference type="RefSeq" id="WP_100706602.1">
    <property type="nucleotide sequence ID" value="NZ_NPDL01000001.1"/>
</dbReference>
<proteinExistence type="predicted"/>
<dbReference type="OrthoDB" id="331642at2"/>
<sequence>MYKNNIEFIINSTNKDEPMYGIIALVSDTLESMKADIASQRADEEQKKAFRSAMKDMISGLIKLNGIVEGAGQRVR</sequence>
<gene>
    <name evidence="1" type="ORF">CH357_09655</name>
</gene>
<accession>A0A2M9XE48</accession>
<evidence type="ECO:0000313" key="1">
    <source>
        <dbReference type="EMBL" id="PJZ25967.1"/>
    </source>
</evidence>
<dbReference type="EMBL" id="NPDN01000004">
    <property type="protein sequence ID" value="PJZ25967.1"/>
    <property type="molecule type" value="Genomic_DNA"/>
</dbReference>
<organism evidence="1 2">
    <name type="scientific">Leptospira hartskeerlii</name>
    <dbReference type="NCBI Taxonomy" id="2023177"/>
    <lineage>
        <taxon>Bacteria</taxon>
        <taxon>Pseudomonadati</taxon>
        <taxon>Spirochaetota</taxon>
        <taxon>Spirochaetia</taxon>
        <taxon>Leptospirales</taxon>
        <taxon>Leptospiraceae</taxon>
        <taxon>Leptospira</taxon>
    </lineage>
</organism>